<dbReference type="WBParaSite" id="Minc3s01356g23078">
    <property type="protein sequence ID" value="Minc3s01356g23078"/>
    <property type="gene ID" value="Minc3s01356g23078"/>
</dbReference>
<keyword evidence="2" id="KW-0812">Transmembrane</keyword>
<accession>A0A914M6H5</accession>
<organism evidence="4 5">
    <name type="scientific">Meloidogyne incognita</name>
    <name type="common">Southern root-knot nematode worm</name>
    <name type="synonym">Oxyuris incognita</name>
    <dbReference type="NCBI Taxonomy" id="6306"/>
    <lineage>
        <taxon>Eukaryota</taxon>
        <taxon>Metazoa</taxon>
        <taxon>Ecdysozoa</taxon>
        <taxon>Nematoda</taxon>
        <taxon>Chromadorea</taxon>
        <taxon>Rhabditida</taxon>
        <taxon>Tylenchina</taxon>
        <taxon>Tylenchomorpha</taxon>
        <taxon>Tylenchoidea</taxon>
        <taxon>Meloidogynidae</taxon>
        <taxon>Meloidogyninae</taxon>
        <taxon>Meloidogyne</taxon>
        <taxon>Meloidogyne incognita group</taxon>
    </lineage>
</organism>
<evidence type="ECO:0000313" key="4">
    <source>
        <dbReference type="Proteomes" id="UP000887563"/>
    </source>
</evidence>
<feature type="region of interest" description="Disordered" evidence="1">
    <location>
        <begin position="344"/>
        <end position="468"/>
    </location>
</feature>
<feature type="compositionally biased region" description="Basic and acidic residues" evidence="1">
    <location>
        <begin position="629"/>
        <end position="691"/>
    </location>
</feature>
<evidence type="ECO:0000256" key="1">
    <source>
        <dbReference type="SAM" id="MobiDB-lite"/>
    </source>
</evidence>
<feature type="signal peptide" evidence="3">
    <location>
        <begin position="1"/>
        <end position="26"/>
    </location>
</feature>
<proteinExistence type="predicted"/>
<dbReference type="Proteomes" id="UP000887563">
    <property type="component" value="Unplaced"/>
</dbReference>
<keyword evidence="3" id="KW-0732">Signal</keyword>
<feature type="region of interest" description="Disordered" evidence="1">
    <location>
        <begin position="629"/>
        <end position="702"/>
    </location>
</feature>
<evidence type="ECO:0000256" key="3">
    <source>
        <dbReference type="SAM" id="SignalP"/>
    </source>
</evidence>
<protein>
    <submittedName>
        <fullName evidence="5">Uncharacterized protein</fullName>
    </submittedName>
</protein>
<evidence type="ECO:0000313" key="5">
    <source>
        <dbReference type="WBParaSite" id="Minc3s01356g23078"/>
    </source>
</evidence>
<feature type="compositionally biased region" description="Low complexity" evidence="1">
    <location>
        <begin position="344"/>
        <end position="454"/>
    </location>
</feature>
<feature type="transmembrane region" description="Helical" evidence="2">
    <location>
        <begin position="581"/>
        <end position="604"/>
    </location>
</feature>
<reference evidence="5" key="1">
    <citation type="submission" date="2022-11" db="UniProtKB">
        <authorList>
            <consortium name="WormBaseParasite"/>
        </authorList>
    </citation>
    <scope>IDENTIFICATION</scope>
</reference>
<keyword evidence="2" id="KW-1133">Transmembrane helix</keyword>
<feature type="chain" id="PRO_5037173332" evidence="3">
    <location>
        <begin position="27"/>
        <end position="702"/>
    </location>
</feature>
<sequence length="702" mass="78074">MSSSFNSFKALLLVVVFVQLLGQINTEETKNEIVGLAKHKLKEGIVTLAEGSKIAKTKEDMEKYKERFLEACDVELDNDGNIKLFYSKNSSSANLGCTLDLLTNIENAIEFATGLNHSSSYSKCLTQDFNNNTLPFAYSLSTAQIKKIQQGPILNDSDKRCYKGCLMSKCIEMTSLEVRWKAVDNEGIELSVNPIGSLSYHSTSTNISSSSTQKEYPIVKIHQNTGRYSVKFSSGQFTADGEKSFGEFFVEENFLENNFTCLHNTTESIISPKTWEINGTSPNDKYKFLLVFHLLPQKATRIQEWNDTSNPKVLEKMPDGPECDQLSIIFSKNNYTLLTLSEPTTTTTTTTTKKPTTTTKTTTTKKPTTTTTTSTSTTTTSTSSTTTSTSTTTTTSTTKTTSTTTTKKPTTTPTTKKPTSKPTKSTTVKTTTTSSTKQITSTTTPSKINITKPTGKTKKPTEETSKNLTSTNNTWIQQMGLLNSTNGTFTASNETTLTTGEEETTMFTTEETTEAIETEPPIEPWTLAPFPTPSTMPPRTVPPRPWYTLTFPKTKTKIPPKPNPRSKTTYPPKTKFFTTKVWIIIGAVVGVLILLAIIIAIIYVSMDYYEEEEDSVEIETIYKVKPKKKPAEEVKEENKEEEKSPSIVEEVKVEKEGVGGKKEVEEVKVEEKLEDKEGGKQEEKKEEDKIENNVNIVKKIED</sequence>
<keyword evidence="4" id="KW-1185">Reference proteome</keyword>
<evidence type="ECO:0000256" key="2">
    <source>
        <dbReference type="SAM" id="Phobius"/>
    </source>
</evidence>
<keyword evidence="2" id="KW-0472">Membrane</keyword>
<dbReference type="AlphaFoldDB" id="A0A914M6H5"/>
<name>A0A914M6H5_MELIC</name>